<proteinExistence type="predicted"/>
<dbReference type="AlphaFoldDB" id="A0AAX4PE69"/>
<feature type="compositionally biased region" description="Basic and acidic residues" evidence="2">
    <location>
        <begin position="519"/>
        <end position="531"/>
    </location>
</feature>
<organism evidence="3 4">
    <name type="scientific">Chloropicon roscoffensis</name>
    <dbReference type="NCBI Taxonomy" id="1461544"/>
    <lineage>
        <taxon>Eukaryota</taxon>
        <taxon>Viridiplantae</taxon>
        <taxon>Chlorophyta</taxon>
        <taxon>Chloropicophyceae</taxon>
        <taxon>Chloropicales</taxon>
        <taxon>Chloropicaceae</taxon>
        <taxon>Chloropicon</taxon>
    </lineage>
</organism>
<reference evidence="3 4" key="1">
    <citation type="submission" date="2024-03" db="EMBL/GenBank/DDBJ databases">
        <title>Complete genome sequence of the green alga Chloropicon roscoffensis RCC1871.</title>
        <authorList>
            <person name="Lemieux C."/>
            <person name="Pombert J.-F."/>
            <person name="Otis C."/>
            <person name="Turmel M."/>
        </authorList>
    </citation>
    <scope>NUCLEOTIDE SEQUENCE [LARGE SCALE GENOMIC DNA]</scope>
    <source>
        <strain evidence="3 4">RCC1871</strain>
    </source>
</reference>
<evidence type="ECO:0000313" key="4">
    <source>
        <dbReference type="Proteomes" id="UP001472866"/>
    </source>
</evidence>
<feature type="coiled-coil region" evidence="1">
    <location>
        <begin position="242"/>
        <end position="283"/>
    </location>
</feature>
<gene>
    <name evidence="3" type="ORF">HKI87_08g54580</name>
</gene>
<evidence type="ECO:0000256" key="1">
    <source>
        <dbReference type="SAM" id="Coils"/>
    </source>
</evidence>
<keyword evidence="1" id="KW-0175">Coiled coil</keyword>
<keyword evidence="4" id="KW-1185">Reference proteome</keyword>
<evidence type="ECO:0000256" key="2">
    <source>
        <dbReference type="SAM" id="MobiDB-lite"/>
    </source>
</evidence>
<protein>
    <submittedName>
        <fullName evidence="3">Uncharacterized protein</fullName>
    </submittedName>
</protein>
<feature type="region of interest" description="Disordered" evidence="2">
    <location>
        <begin position="455"/>
        <end position="474"/>
    </location>
</feature>
<accession>A0AAX4PE69</accession>
<sequence>MSSPSLLERRPNPMPWAQTARKAKSGVNYLVSKISKIEEQSSFLSSGTYASDPTRSLYSLHEKYAQRLNHEKKMRILLVWRSFAKSMKQARQTSSRLHSLRRQFRARMTLLRWYSVAVKQPRIMLGAYKRLQRRGHHSLSVISAQYGAYAHYWLRVLLLSWKRLVFDAPGGFLLHRETRLRRQQNFGNALATSTKLLSRAYEVEDKETQCALRSREETVFKEKIEELSAAREQEGELRALREGELRRELEQLKSDYKALEKSLKKEQNKVAETSKQLQRQQSLNSVKTFATSQAASEASEAKAMREQTLSFPVTYDCPVIATINNIHEIELRNVQNTQKLLRPISHRISSCKLDGESLLAVYENDSVLITFHSDGVANLCVVAGLLSKYIKRNREDFGTNGISLNVCHRASQEAHVQVDHMPLDEIRAANHKVELLLKDSQEEKLTIEELMRDEKENAPMLAGPSHADVHKEPDAKPISLDQQLREAQMKKETKPVSLDQQLREAQMKKETKPVSLDQQLREASVERKDSKRMSLDQQLLLLSMEAEGNKKPKGDSNLFGRLSMQHRKSEANVGLIEEL</sequence>
<dbReference type="Proteomes" id="UP001472866">
    <property type="component" value="Chromosome 08"/>
</dbReference>
<evidence type="ECO:0000313" key="3">
    <source>
        <dbReference type="EMBL" id="WZN63905.1"/>
    </source>
</evidence>
<dbReference type="EMBL" id="CP151508">
    <property type="protein sequence ID" value="WZN63905.1"/>
    <property type="molecule type" value="Genomic_DNA"/>
</dbReference>
<name>A0AAX4PE69_9CHLO</name>
<feature type="region of interest" description="Disordered" evidence="2">
    <location>
        <begin position="506"/>
        <end position="531"/>
    </location>
</feature>